<dbReference type="AlphaFoldDB" id="A0A0W7TSA1"/>
<dbReference type="EMBL" id="LMUA01000008">
    <property type="protein sequence ID" value="KUE76591.1"/>
    <property type="molecule type" value="Genomic_DNA"/>
</dbReference>
<name>A0A0W7TSA1_9FIRM</name>
<sequence>MNQKIDWLIHLVANGACDECGEVETDFLPYMCNAHTHGLERYGHLDFQMVLFLPTEEIGRILNTLGLRVQSGERFRSGDMVSGIYEDCDVRLDEYDETGRKVLRVIIPDANNIFPGEGDCMLPYCLQLLKTDELCVERGIPS</sequence>
<protein>
    <recommendedName>
        <fullName evidence="3">DUF4262 domain-containing protein</fullName>
    </recommendedName>
</protein>
<proteinExistence type="predicted"/>
<evidence type="ECO:0000313" key="2">
    <source>
        <dbReference type="Proteomes" id="UP000053433"/>
    </source>
</evidence>
<gene>
    <name evidence="1" type="ORF">ASJ35_07580</name>
</gene>
<reference evidence="1 2" key="1">
    <citation type="submission" date="2015-10" db="EMBL/GenBank/DDBJ databases">
        <title>A novel member of the family Ruminococcaceae isolated from human faeces.</title>
        <authorList>
            <person name="Shkoporov A.N."/>
            <person name="Chaplin A.V."/>
            <person name="Motuzova O.V."/>
            <person name="Kafarskaia L.I."/>
            <person name="Efimov B.A."/>
        </authorList>
    </citation>
    <scope>NUCLEOTIDE SEQUENCE [LARGE SCALE GENOMIC DNA]</scope>
    <source>
        <strain evidence="1 2">668</strain>
    </source>
</reference>
<accession>A0A0W7TSA1</accession>
<dbReference type="Proteomes" id="UP000053433">
    <property type="component" value="Unassembled WGS sequence"/>
</dbReference>
<dbReference type="RefSeq" id="WP_023042325.1">
    <property type="nucleotide sequence ID" value="NZ_LMUA01000008.1"/>
</dbReference>
<organism evidence="1 2">
    <name type="scientific">Ruthenibacterium lactatiformans</name>
    <dbReference type="NCBI Taxonomy" id="1550024"/>
    <lineage>
        <taxon>Bacteria</taxon>
        <taxon>Bacillati</taxon>
        <taxon>Bacillota</taxon>
        <taxon>Clostridia</taxon>
        <taxon>Eubacteriales</taxon>
        <taxon>Oscillospiraceae</taxon>
        <taxon>Ruthenibacterium</taxon>
    </lineage>
</organism>
<evidence type="ECO:0000313" key="1">
    <source>
        <dbReference type="EMBL" id="KUE76591.1"/>
    </source>
</evidence>
<comment type="caution">
    <text evidence="1">The sequence shown here is derived from an EMBL/GenBank/DDBJ whole genome shotgun (WGS) entry which is preliminary data.</text>
</comment>
<evidence type="ECO:0008006" key="3">
    <source>
        <dbReference type="Google" id="ProtNLM"/>
    </source>
</evidence>